<dbReference type="Proteomes" id="UP000233766">
    <property type="component" value="Unassembled WGS sequence"/>
</dbReference>
<dbReference type="RefSeq" id="WP_101463202.1">
    <property type="nucleotide sequence ID" value="NZ_PJMW01000001.1"/>
</dbReference>
<organism evidence="1 2">
    <name type="scientific">Nocardia fluminea</name>
    <dbReference type="NCBI Taxonomy" id="134984"/>
    <lineage>
        <taxon>Bacteria</taxon>
        <taxon>Bacillati</taxon>
        <taxon>Actinomycetota</taxon>
        <taxon>Actinomycetes</taxon>
        <taxon>Mycobacteriales</taxon>
        <taxon>Nocardiaceae</taxon>
        <taxon>Nocardia</taxon>
    </lineage>
</organism>
<comment type="caution">
    <text evidence="1">The sequence shown here is derived from an EMBL/GenBank/DDBJ whole genome shotgun (WGS) entry which is preliminary data.</text>
</comment>
<evidence type="ECO:0000313" key="1">
    <source>
        <dbReference type="EMBL" id="PKV98800.1"/>
    </source>
</evidence>
<name>A0A2N3WY61_9NOCA</name>
<keyword evidence="2" id="KW-1185">Reference proteome</keyword>
<gene>
    <name evidence="1" type="ORF">ATK86_0828</name>
</gene>
<accession>A0A2N3WY61</accession>
<dbReference type="OrthoDB" id="4876946at2"/>
<proteinExistence type="predicted"/>
<evidence type="ECO:0000313" key="2">
    <source>
        <dbReference type="Proteomes" id="UP000233766"/>
    </source>
</evidence>
<dbReference type="AlphaFoldDB" id="A0A2N3WY61"/>
<protein>
    <submittedName>
        <fullName evidence="1">Uncharacterized protein DUF2797</fullName>
    </submittedName>
</protein>
<dbReference type="EMBL" id="PJMW01000001">
    <property type="protein sequence ID" value="PKV98800.1"/>
    <property type="molecule type" value="Genomic_DNA"/>
</dbReference>
<sequence length="303" mass="32962">MTSTALYCGTRWDEQGRWFYELLGDDGTIERLPGIGTRLAFRITDSGRFCLGYNGFGAGPRGRLACPRRARVESGRQCEQCRINEGWSVVHSHRGPLTALPEQVRDYMSQPHHLYIAYFGDGMTKVGTASASRRNRRLFEQGALVARFITDSPDGLHVRDLERTVTERAGIGQAVAGVTKTRILTKPLRPWAVLESAVADAAEHAAGALPAGITRTDIAWSGGRDFYATILAHGRFPVATEIAGEPGEYVIDAVTAHGHTIACRDAAGASELVLVNDTRLVGRRIELDSTITATPEPAQTSLF</sequence>
<reference evidence="1 2" key="1">
    <citation type="submission" date="2017-12" db="EMBL/GenBank/DDBJ databases">
        <title>Sequencing the genomes of 1000 Actinobacteria strains.</title>
        <authorList>
            <person name="Klenk H.-P."/>
        </authorList>
    </citation>
    <scope>NUCLEOTIDE SEQUENCE [LARGE SCALE GENOMIC DNA]</scope>
    <source>
        <strain evidence="1 2">DSM 44489</strain>
    </source>
</reference>